<dbReference type="Pfam" id="PF03403">
    <property type="entry name" value="PAF-AH_p_II"/>
    <property type="match status" value="2"/>
</dbReference>
<organism evidence="4 5">
    <name type="scientific">Amycolatopsis magusensis</name>
    <dbReference type="NCBI Taxonomy" id="882444"/>
    <lineage>
        <taxon>Bacteria</taxon>
        <taxon>Bacillati</taxon>
        <taxon>Actinomycetota</taxon>
        <taxon>Actinomycetes</taxon>
        <taxon>Pseudonocardiales</taxon>
        <taxon>Pseudonocardiaceae</taxon>
        <taxon>Amycolatopsis</taxon>
    </lineage>
</organism>
<dbReference type="GO" id="GO:0016787">
    <property type="term" value="F:hydrolase activity"/>
    <property type="evidence" value="ECO:0007669"/>
    <property type="project" value="UniProtKB-KW"/>
</dbReference>
<dbReference type="Proteomes" id="UP000741013">
    <property type="component" value="Unassembled WGS sequence"/>
</dbReference>
<keyword evidence="1 4" id="KW-0378">Hydrolase</keyword>
<dbReference type="RefSeq" id="WP_209668676.1">
    <property type="nucleotide sequence ID" value="NZ_JAGGMS010000001.1"/>
</dbReference>
<keyword evidence="5" id="KW-1185">Reference proteome</keyword>
<evidence type="ECO:0000256" key="2">
    <source>
        <dbReference type="ARBA" id="ARBA00022963"/>
    </source>
</evidence>
<reference evidence="4 5" key="1">
    <citation type="submission" date="2021-03" db="EMBL/GenBank/DDBJ databases">
        <title>Sequencing the genomes of 1000 actinobacteria strains.</title>
        <authorList>
            <person name="Klenk H.-P."/>
        </authorList>
    </citation>
    <scope>NUCLEOTIDE SEQUENCE [LARGE SCALE GENOMIC DNA]</scope>
    <source>
        <strain evidence="4 5">DSM 45510</strain>
    </source>
</reference>
<gene>
    <name evidence="4" type="ORF">JOM49_007368</name>
</gene>
<evidence type="ECO:0000256" key="3">
    <source>
        <dbReference type="ARBA" id="ARBA00023098"/>
    </source>
</evidence>
<keyword evidence="2" id="KW-0442">Lipid degradation</keyword>
<evidence type="ECO:0000313" key="4">
    <source>
        <dbReference type="EMBL" id="MBP2185842.1"/>
    </source>
</evidence>
<dbReference type="InterPro" id="IPR029058">
    <property type="entry name" value="AB_hydrolase_fold"/>
</dbReference>
<accession>A0ABS4Q2C6</accession>
<dbReference type="PANTHER" id="PTHR10272">
    <property type="entry name" value="PLATELET-ACTIVATING FACTOR ACETYLHYDROLASE"/>
    <property type="match status" value="1"/>
</dbReference>
<protein>
    <submittedName>
        <fullName evidence="4">Dienelactone hydrolase</fullName>
    </submittedName>
</protein>
<dbReference type="EMBL" id="JAGGMS010000001">
    <property type="protein sequence ID" value="MBP2185842.1"/>
    <property type="molecule type" value="Genomic_DNA"/>
</dbReference>
<comment type="caution">
    <text evidence="4">The sequence shown here is derived from an EMBL/GenBank/DDBJ whole genome shotgun (WGS) entry which is preliminary data.</text>
</comment>
<sequence length="334" mass="36150">MTSVITKRALPRPSGPHTPGRVALRLVDWSRPDPWVPDQPFRELMVSLWYPSAGGGRPARYLGQGAAATASTDDLDLTAIDLHSVDGAAVLRGEKRPVLVFSPDLGSPRDFHTSLVEDLTSHGYVVVTIDHTYETAVDFPGGRIAGRRAAKQAHLEARVEDVQTVLAKLTSLAEGRIPGDGVLPPWLGSVLDLGRLGVFGHGAGGGTTAEAMYRDIRLRAGVVLDGAPLPSTGGHDRPILLLGSEGAQTPEAFWARHRGWKRELKVLGTTPLSFTDYEPLLPHDPARLGPTSPGRVVTATRTHLRAFFDLHLRRRATRLFDGPLSRCPEVVVIR</sequence>
<keyword evidence="3" id="KW-0443">Lipid metabolism</keyword>
<dbReference type="SUPFAM" id="SSF53474">
    <property type="entry name" value="alpha/beta-Hydrolases"/>
    <property type="match status" value="1"/>
</dbReference>
<name>A0ABS4Q2C6_9PSEU</name>
<evidence type="ECO:0000313" key="5">
    <source>
        <dbReference type="Proteomes" id="UP000741013"/>
    </source>
</evidence>
<proteinExistence type="predicted"/>
<dbReference type="Gene3D" id="3.40.50.1820">
    <property type="entry name" value="alpha/beta hydrolase"/>
    <property type="match status" value="1"/>
</dbReference>
<evidence type="ECO:0000256" key="1">
    <source>
        <dbReference type="ARBA" id="ARBA00022801"/>
    </source>
</evidence>
<dbReference type="PANTHER" id="PTHR10272:SF0">
    <property type="entry name" value="PLATELET-ACTIVATING FACTOR ACETYLHYDROLASE"/>
    <property type="match status" value="1"/>
</dbReference>